<name>A0A176VDA3_MARPO</name>
<gene>
    <name evidence="12" type="ORF">AXG93_1976s1120</name>
</gene>
<dbReference type="Pfam" id="PF05637">
    <property type="entry name" value="Glyco_transf_34"/>
    <property type="match status" value="1"/>
</dbReference>
<dbReference type="GO" id="GO:0016757">
    <property type="term" value="F:glycosyltransferase activity"/>
    <property type="evidence" value="ECO:0007669"/>
    <property type="project" value="UniProtKB-KW"/>
</dbReference>
<evidence type="ECO:0000256" key="3">
    <source>
        <dbReference type="ARBA" id="ARBA00022676"/>
    </source>
</evidence>
<evidence type="ECO:0000256" key="10">
    <source>
        <dbReference type="ARBA" id="ARBA00023180"/>
    </source>
</evidence>
<dbReference type="AlphaFoldDB" id="A0A176VDA3"/>
<accession>A0A176VDA3</accession>
<proteinExistence type="inferred from homology"/>
<evidence type="ECO:0000313" key="12">
    <source>
        <dbReference type="EMBL" id="OAE18908.1"/>
    </source>
</evidence>
<evidence type="ECO:0000256" key="1">
    <source>
        <dbReference type="ARBA" id="ARBA00004323"/>
    </source>
</evidence>
<evidence type="ECO:0000256" key="7">
    <source>
        <dbReference type="ARBA" id="ARBA00022989"/>
    </source>
</evidence>
<dbReference type="SUPFAM" id="SSF53448">
    <property type="entry name" value="Nucleotide-diphospho-sugar transferases"/>
    <property type="match status" value="1"/>
</dbReference>
<evidence type="ECO:0000256" key="6">
    <source>
        <dbReference type="ARBA" id="ARBA00022968"/>
    </source>
</evidence>
<dbReference type="PANTHER" id="PTHR31311:SF44">
    <property type="entry name" value="GLYCOSYLTRANSFERASE 2-RELATED"/>
    <property type="match status" value="1"/>
</dbReference>
<evidence type="ECO:0000256" key="9">
    <source>
        <dbReference type="ARBA" id="ARBA00023136"/>
    </source>
</evidence>
<dbReference type="Proteomes" id="UP000077202">
    <property type="component" value="Unassembled WGS sequence"/>
</dbReference>
<evidence type="ECO:0000256" key="5">
    <source>
        <dbReference type="ARBA" id="ARBA00022692"/>
    </source>
</evidence>
<dbReference type="InterPro" id="IPR029044">
    <property type="entry name" value="Nucleotide-diphossugar_trans"/>
</dbReference>
<evidence type="ECO:0000313" key="13">
    <source>
        <dbReference type="Proteomes" id="UP000077202"/>
    </source>
</evidence>
<protein>
    <submittedName>
        <fullName evidence="12">Uncharacterized protein</fullName>
    </submittedName>
</protein>
<sequence length="677" mass="76011">MEPTCLNRVVAGRPKRVKPARRRNSRRDVNRGVGLGPTPCNSVTSSHRPPAPARPFCGRNFEIATVARTPSMRTALVGGGGTGPGPHRAIQPTVGSGELLAAQTPNTERFTRIWPHLALLASPRLSSAPLRASIIPSIFLKPERAPAQKIQRQYKQRVSPAAVAAAEDCASDARRLSAFAARTRSHTYASLMLGSSTDMIERSTTPWKRGTSPRFIRIATRSSVLQLLSSLRFAAFEMEVFGVKKLKGAPPLSWTHAKSTLGSFRNKQSQKNLKLTLICLFLTILILRGTIGVGSFSFFTTSDPAPEGSVSASAVGHFSEVHRGSKLSLDKDEAPYRLGPRITDWDEQRAAWLAENPHMRTTPKGRPRMLLITGSQANSCKGPSGDHFLLKSIKNKIDYCRLHDVDIYYNMVLMQPEMDDVWIKLPLVRKMMLAHPEAEWIWWMDSDAMFTDMTFEFPIEKYEKHNMVIHGWEAKVFEEKDWCGLNAGVFLVRNNQWTLDFLDLWAPMGENRGNIRDQVGKMFTAALQGRPANFEADDQSGLVYLLNTLREEIAPKVYLESSYYLHGYWVILSEKYEEFMRNNKPGTGDHRWPFVTHFVGCKSCSGAYGDYPAERCLTQMERAFNFADNQVLEAYGFQHKTLTDSAVLRTRNETTRPIDVLRNVGHDTTSRSSAEEA</sequence>
<keyword evidence="5" id="KW-0812">Transmembrane</keyword>
<evidence type="ECO:0000256" key="2">
    <source>
        <dbReference type="ARBA" id="ARBA00005664"/>
    </source>
</evidence>
<keyword evidence="7" id="KW-1133">Transmembrane helix</keyword>
<keyword evidence="4" id="KW-0808">Transferase</keyword>
<organism evidence="12 13">
    <name type="scientific">Marchantia polymorpha subsp. ruderalis</name>
    <dbReference type="NCBI Taxonomy" id="1480154"/>
    <lineage>
        <taxon>Eukaryota</taxon>
        <taxon>Viridiplantae</taxon>
        <taxon>Streptophyta</taxon>
        <taxon>Embryophyta</taxon>
        <taxon>Marchantiophyta</taxon>
        <taxon>Marchantiopsida</taxon>
        <taxon>Marchantiidae</taxon>
        <taxon>Marchantiales</taxon>
        <taxon>Marchantiaceae</taxon>
        <taxon>Marchantia</taxon>
    </lineage>
</organism>
<reference evidence="12" key="1">
    <citation type="submission" date="2016-03" db="EMBL/GenBank/DDBJ databases">
        <title>Mechanisms controlling the formation of the plant cell surface in tip-growing cells are functionally conserved among land plants.</title>
        <authorList>
            <person name="Honkanen S."/>
            <person name="Jones V.A."/>
            <person name="Morieri G."/>
            <person name="Champion C."/>
            <person name="Hetherington A.J."/>
            <person name="Kelly S."/>
            <person name="Saint-Marcoux D."/>
            <person name="Proust H."/>
            <person name="Prescott H."/>
            <person name="Dolan L."/>
        </authorList>
    </citation>
    <scope>NUCLEOTIDE SEQUENCE [LARGE SCALE GENOMIC DNA]</scope>
    <source>
        <tissue evidence="12">Whole gametophyte</tissue>
    </source>
</reference>
<keyword evidence="9" id="KW-0472">Membrane</keyword>
<keyword evidence="10" id="KW-0325">Glycoprotein</keyword>
<comment type="caution">
    <text evidence="12">The sequence shown here is derived from an EMBL/GenBank/DDBJ whole genome shotgun (WGS) entry which is preliminary data.</text>
</comment>
<dbReference type="InterPro" id="IPR008630">
    <property type="entry name" value="Glyco_trans_34"/>
</dbReference>
<feature type="compositionally biased region" description="Basic residues" evidence="11">
    <location>
        <begin position="13"/>
        <end position="25"/>
    </location>
</feature>
<evidence type="ECO:0000256" key="4">
    <source>
        <dbReference type="ARBA" id="ARBA00022679"/>
    </source>
</evidence>
<dbReference type="Gene3D" id="3.90.550.10">
    <property type="entry name" value="Spore Coat Polysaccharide Biosynthesis Protein SpsA, Chain A"/>
    <property type="match status" value="1"/>
</dbReference>
<dbReference type="PANTHER" id="PTHR31311">
    <property type="entry name" value="XYLOGLUCAN 6-XYLOSYLTRANSFERASE 5-RELATED-RELATED"/>
    <property type="match status" value="1"/>
</dbReference>
<dbReference type="EMBL" id="LVLJ01003973">
    <property type="protein sequence ID" value="OAE18908.1"/>
    <property type="molecule type" value="Genomic_DNA"/>
</dbReference>
<keyword evidence="13" id="KW-1185">Reference proteome</keyword>
<feature type="region of interest" description="Disordered" evidence="11">
    <location>
        <begin position="1"/>
        <end position="54"/>
    </location>
</feature>
<dbReference type="GO" id="GO:0000139">
    <property type="term" value="C:Golgi membrane"/>
    <property type="evidence" value="ECO:0007669"/>
    <property type="project" value="UniProtKB-SubCell"/>
</dbReference>
<evidence type="ECO:0000256" key="11">
    <source>
        <dbReference type="SAM" id="MobiDB-lite"/>
    </source>
</evidence>
<comment type="similarity">
    <text evidence="2">Belongs to the glycosyltransferase 34 family.</text>
</comment>
<comment type="subcellular location">
    <subcellularLocation>
        <location evidence="1">Golgi apparatus membrane</location>
        <topology evidence="1">Single-pass type II membrane protein</topology>
    </subcellularLocation>
</comment>
<dbReference type="FunFam" id="3.90.550.10:FF:000101">
    <property type="entry name" value="Probable glycosyltransferase 5"/>
    <property type="match status" value="1"/>
</dbReference>
<evidence type="ECO:0000256" key="8">
    <source>
        <dbReference type="ARBA" id="ARBA00023034"/>
    </source>
</evidence>
<keyword evidence="6" id="KW-0735">Signal-anchor</keyword>
<keyword evidence="3" id="KW-0328">Glycosyltransferase</keyword>
<keyword evidence="8" id="KW-0333">Golgi apparatus</keyword>